<evidence type="ECO:0000313" key="1">
    <source>
        <dbReference type="EMBL" id="APE35461.1"/>
    </source>
</evidence>
<protein>
    <recommendedName>
        <fullName evidence="3">Transcriptional regulator</fullName>
    </recommendedName>
</protein>
<organism evidence="1 2">
    <name type="scientific">Nocardia mangyaensis</name>
    <dbReference type="NCBI Taxonomy" id="2213200"/>
    <lineage>
        <taxon>Bacteria</taxon>
        <taxon>Bacillati</taxon>
        <taxon>Actinomycetota</taxon>
        <taxon>Actinomycetes</taxon>
        <taxon>Mycobacteriales</taxon>
        <taxon>Nocardiaceae</taxon>
        <taxon>Nocardia</taxon>
    </lineage>
</organism>
<dbReference type="AlphaFoldDB" id="A0A1J0VTU0"/>
<dbReference type="EMBL" id="CP018082">
    <property type="protein sequence ID" value="APE35461.1"/>
    <property type="molecule type" value="Genomic_DNA"/>
</dbReference>
<reference evidence="1" key="1">
    <citation type="submission" date="2016-11" db="EMBL/GenBank/DDBJ databases">
        <authorList>
            <person name="Jaros S."/>
            <person name="Januszkiewicz K."/>
            <person name="Wedrychowicz H."/>
        </authorList>
    </citation>
    <scope>NUCLEOTIDE SEQUENCE [LARGE SCALE GENOMIC DNA]</scope>
    <source>
        <strain evidence="1">Y48</strain>
    </source>
</reference>
<name>A0A1J0VTU0_9NOCA</name>
<accession>A0A1J0VTU0</accession>
<sequence length="315" mass="33707">MRPRQEANRDSVAVLHNPCSKIGVWALDCPQLRFHDSVSSLLRPLEAWCPDGSFTELSRTESALQAMSPRTAVARGLAELASQQAQQAGWAAFDAGFNDAAHRLFAYGKQAAREAGDRALEANALVHIAYATNDRDAADVADAACDALGTSAPPKAVALLESRRAWSRARDGAARALDMARDALQSATGSDPESSWYSWIDHNELDIMTGRVWSVLREPGRATPPLVRALDGYPAHWARDRALYLSWLADACLDAGDPAIATADTALDLATTVASARPLIRIREVAQRCVGMGVAAGTELLTRTTAARAPIPAAL</sequence>
<gene>
    <name evidence="1" type="ORF">BOX37_17600</name>
</gene>
<keyword evidence="2" id="KW-1185">Reference proteome</keyword>
<proteinExistence type="predicted"/>
<evidence type="ECO:0008006" key="3">
    <source>
        <dbReference type="Google" id="ProtNLM"/>
    </source>
</evidence>
<evidence type="ECO:0000313" key="2">
    <source>
        <dbReference type="Proteomes" id="UP000183810"/>
    </source>
</evidence>
<dbReference type="KEGG" id="nsl:BOX37_17600"/>
<dbReference type="Proteomes" id="UP000183810">
    <property type="component" value="Chromosome"/>
</dbReference>